<dbReference type="HOGENOM" id="CLU_000288_41_5_1"/>
<evidence type="ECO:0000259" key="10">
    <source>
        <dbReference type="Pfam" id="PF12819"/>
    </source>
</evidence>
<keyword evidence="12" id="KW-1185">Reference proteome</keyword>
<dbReference type="EMBL" id="FN596006">
    <property type="protein sequence ID" value="CBI32418.3"/>
    <property type="molecule type" value="Genomic_DNA"/>
</dbReference>
<sequence>MPSLHPEFFSDWPWCFLVGVLLNCGSTKDIVTTNLKFITDEGFISVGNSSTLKTPDLFPILSTLRYFPDKSAKKYCYVIPVIKGGKYLIRTTYYYGGFDGGNEPPVFEQIIDGTKWGIVNTTEDYAKGLTSYYEIVVAAMGKTLSVCLARNGKTVSSPFITALELENMEASVYNSTDFTKYALNVVARHSFGSNDDIVCFPDDPYNRFWQPFMDNNPIVESHSNITSSDFWNTPPLKVFKSAITTSRGKTLQLQWPTEPLPSSKYYISLYFQDNRTPSPFSWRVFSVSVNGKNFFTNLNVTTDGVMVYGTQWPLSGLTEIVMTPGADIPVGPVINAGEIFQMLPLGGRTLTRDVMGMEDLARGFNNPPSDWSGDPCLPQNNSWTGVTCTTGKLARVVTLNLTNFDLAGSLSPSIANLTGLTHLWLGGNKLSGPIPEMSTLNELQTLHLEDNGFEGSFPRSLDQVTSLQEIYVQNNNLNGTIPGTLQKRLGINLNIYICGLQIREKLAVESVNQLWAFSII</sequence>
<keyword evidence="3" id="KW-0812">Transmembrane</keyword>
<dbReference type="FunFam" id="3.80.10.10:FF:000129">
    <property type="entry name" value="Leucine-rich repeat receptor-like kinase"/>
    <property type="match status" value="1"/>
</dbReference>
<dbReference type="Proteomes" id="UP000009183">
    <property type="component" value="Chromosome 3"/>
</dbReference>
<dbReference type="InterPro" id="IPR001611">
    <property type="entry name" value="Leu-rich_rpt"/>
</dbReference>
<feature type="domain" description="Malectin-like" evidence="10">
    <location>
        <begin position="22"/>
        <end position="342"/>
    </location>
</feature>
<dbReference type="FunCoup" id="D7TPJ5">
    <property type="interactions" value="12"/>
</dbReference>
<dbReference type="AlphaFoldDB" id="D7TPJ5"/>
<evidence type="ECO:0000256" key="7">
    <source>
        <dbReference type="ARBA" id="ARBA00023136"/>
    </source>
</evidence>
<dbReference type="PANTHER" id="PTHR45631:SF45">
    <property type="entry name" value="LEUCINE-RICH REPEAT (LRR) FAMILY PROTEIN"/>
    <property type="match status" value="1"/>
</dbReference>
<dbReference type="SMR" id="D7TPJ5"/>
<evidence type="ECO:0000256" key="8">
    <source>
        <dbReference type="SAM" id="SignalP"/>
    </source>
</evidence>
<evidence type="ECO:0000256" key="2">
    <source>
        <dbReference type="ARBA" id="ARBA00022614"/>
    </source>
</evidence>
<accession>D7TPJ5</accession>
<gene>
    <name evidence="11" type="ordered locus">VIT_03s0063g00510</name>
</gene>
<feature type="signal peptide" evidence="8">
    <location>
        <begin position="1"/>
        <end position="27"/>
    </location>
</feature>
<dbReference type="Pfam" id="PF08263">
    <property type="entry name" value="LRRNT_2"/>
    <property type="match status" value="1"/>
</dbReference>
<dbReference type="Gene3D" id="2.60.120.430">
    <property type="entry name" value="Galactose-binding lectin"/>
    <property type="match status" value="1"/>
</dbReference>
<evidence type="ECO:0000256" key="4">
    <source>
        <dbReference type="ARBA" id="ARBA00022729"/>
    </source>
</evidence>
<dbReference type="InterPro" id="IPR013210">
    <property type="entry name" value="LRR_N_plant-typ"/>
</dbReference>
<protein>
    <submittedName>
        <fullName evidence="11">Uncharacterized protein</fullName>
    </submittedName>
</protein>
<name>D7TPJ5_VITVI</name>
<comment type="subcellular location">
    <subcellularLocation>
        <location evidence="1">Membrane</location>
        <topology evidence="1">Single-pass membrane protein</topology>
    </subcellularLocation>
</comment>
<dbReference type="Pfam" id="PF00560">
    <property type="entry name" value="LRR_1"/>
    <property type="match status" value="2"/>
</dbReference>
<keyword evidence="7" id="KW-0472">Membrane</keyword>
<feature type="chain" id="PRO_5003106574" evidence="8">
    <location>
        <begin position="28"/>
        <end position="520"/>
    </location>
</feature>
<reference evidence="12" key="1">
    <citation type="journal article" date="2007" name="Nature">
        <title>The grapevine genome sequence suggests ancestral hexaploidization in major angiosperm phyla.</title>
        <authorList>
            <consortium name="The French-Italian Public Consortium for Grapevine Genome Characterization."/>
            <person name="Jaillon O."/>
            <person name="Aury J.-M."/>
            <person name="Noel B."/>
            <person name="Policriti A."/>
            <person name="Clepet C."/>
            <person name="Casagrande A."/>
            <person name="Choisne N."/>
            <person name="Aubourg S."/>
            <person name="Vitulo N."/>
            <person name="Jubin C."/>
            <person name="Vezzi A."/>
            <person name="Legeai F."/>
            <person name="Hugueney P."/>
            <person name="Dasilva C."/>
            <person name="Horner D."/>
            <person name="Mica E."/>
            <person name="Jublot D."/>
            <person name="Poulain J."/>
            <person name="Bruyere C."/>
            <person name="Billault A."/>
            <person name="Segurens B."/>
            <person name="Gouyvenoux M."/>
            <person name="Ugarte E."/>
            <person name="Cattonaro F."/>
            <person name="Anthouard V."/>
            <person name="Vico V."/>
            <person name="Del Fabbro C."/>
            <person name="Alaux M."/>
            <person name="Di Gaspero G."/>
            <person name="Dumas V."/>
            <person name="Felice N."/>
            <person name="Paillard S."/>
            <person name="Juman I."/>
            <person name="Moroldo M."/>
            <person name="Scalabrin S."/>
            <person name="Canaguier A."/>
            <person name="Le Clainche I."/>
            <person name="Malacrida G."/>
            <person name="Durand E."/>
            <person name="Pesole G."/>
            <person name="Laucou V."/>
            <person name="Chatelet P."/>
            <person name="Merdinoglu D."/>
            <person name="Delledonne M."/>
            <person name="Pezzotti M."/>
            <person name="Lecharny A."/>
            <person name="Scarpelli C."/>
            <person name="Artiguenave F."/>
            <person name="Pe M.E."/>
            <person name="Valle G."/>
            <person name="Morgante M."/>
            <person name="Caboche M."/>
            <person name="Adam-Blondon A.-F."/>
            <person name="Weissenbach J."/>
            <person name="Quetier F."/>
            <person name="Wincker P."/>
        </authorList>
    </citation>
    <scope>NUCLEOTIDE SEQUENCE [LARGE SCALE GENOMIC DNA]</scope>
    <source>
        <strain evidence="12">cv. Pinot noir / PN40024</strain>
    </source>
</reference>
<dbReference type="InterPro" id="IPR032675">
    <property type="entry name" value="LRR_dom_sf"/>
</dbReference>
<evidence type="ECO:0000313" key="11">
    <source>
        <dbReference type="EMBL" id="CBI32418.3"/>
    </source>
</evidence>
<dbReference type="PaxDb" id="29760-VIT_03s0063g00510.t01"/>
<keyword evidence="6" id="KW-1133">Transmembrane helix</keyword>
<keyword evidence="2" id="KW-0433">Leucine-rich repeat</keyword>
<keyword evidence="4 8" id="KW-0732">Signal</keyword>
<evidence type="ECO:0000256" key="1">
    <source>
        <dbReference type="ARBA" id="ARBA00004167"/>
    </source>
</evidence>
<evidence type="ECO:0000256" key="5">
    <source>
        <dbReference type="ARBA" id="ARBA00022737"/>
    </source>
</evidence>
<evidence type="ECO:0000259" key="9">
    <source>
        <dbReference type="Pfam" id="PF08263"/>
    </source>
</evidence>
<dbReference type="Gene3D" id="3.80.10.10">
    <property type="entry name" value="Ribonuclease Inhibitor"/>
    <property type="match status" value="1"/>
</dbReference>
<dbReference type="InterPro" id="IPR024788">
    <property type="entry name" value="Malectin-like_Carb-bd_dom"/>
</dbReference>
<evidence type="ECO:0000256" key="6">
    <source>
        <dbReference type="ARBA" id="ARBA00022989"/>
    </source>
</evidence>
<dbReference type="PANTHER" id="PTHR45631">
    <property type="entry name" value="OS07G0107800 PROTEIN-RELATED"/>
    <property type="match status" value="1"/>
</dbReference>
<dbReference type="SUPFAM" id="SSF52058">
    <property type="entry name" value="L domain-like"/>
    <property type="match status" value="1"/>
</dbReference>
<dbReference type="OMA" id="PAALWNK"/>
<organism evidence="11 12">
    <name type="scientific">Vitis vinifera</name>
    <name type="common">Grape</name>
    <dbReference type="NCBI Taxonomy" id="29760"/>
    <lineage>
        <taxon>Eukaryota</taxon>
        <taxon>Viridiplantae</taxon>
        <taxon>Streptophyta</taxon>
        <taxon>Embryophyta</taxon>
        <taxon>Tracheophyta</taxon>
        <taxon>Spermatophyta</taxon>
        <taxon>Magnoliopsida</taxon>
        <taxon>eudicotyledons</taxon>
        <taxon>Gunneridae</taxon>
        <taxon>Pentapetalae</taxon>
        <taxon>rosids</taxon>
        <taxon>Vitales</taxon>
        <taxon>Vitaceae</taxon>
        <taxon>Viteae</taxon>
        <taxon>Vitis</taxon>
    </lineage>
</organism>
<evidence type="ECO:0000256" key="3">
    <source>
        <dbReference type="ARBA" id="ARBA00022692"/>
    </source>
</evidence>
<dbReference type="GO" id="GO:0016020">
    <property type="term" value="C:membrane"/>
    <property type="evidence" value="ECO:0007669"/>
    <property type="project" value="UniProtKB-SubCell"/>
</dbReference>
<keyword evidence="5" id="KW-0677">Repeat</keyword>
<proteinExistence type="predicted"/>
<dbReference type="eggNOG" id="KOG0619">
    <property type="taxonomic scope" value="Eukaryota"/>
</dbReference>
<feature type="domain" description="Leucine-rich repeat-containing N-terminal plant-type" evidence="9">
    <location>
        <begin position="364"/>
        <end position="389"/>
    </location>
</feature>
<evidence type="ECO:0000313" key="12">
    <source>
        <dbReference type="Proteomes" id="UP000009183"/>
    </source>
</evidence>
<dbReference type="Pfam" id="PF12819">
    <property type="entry name" value="Malectin_like"/>
    <property type="match status" value="1"/>
</dbReference>
<dbReference type="STRING" id="29760.D7TPJ5"/>
<dbReference type="InParanoid" id="D7TPJ5"/>